<dbReference type="GO" id="GO:0046872">
    <property type="term" value="F:metal ion binding"/>
    <property type="evidence" value="ECO:0007669"/>
    <property type="project" value="UniProtKB-KW"/>
</dbReference>
<comment type="cofactor">
    <cofactor evidence="1">
        <name>FAD</name>
        <dbReference type="ChEBI" id="CHEBI:57692"/>
    </cofactor>
    <text evidence="1">Binds 1 FAD per subunit.</text>
</comment>
<dbReference type="Proteomes" id="UP000229307">
    <property type="component" value="Unassembled WGS sequence"/>
</dbReference>
<name>A0A2M7SDJ3_9BACT</name>
<keyword evidence="2" id="KW-0411">Iron-sulfur</keyword>
<keyword evidence="4" id="KW-0560">Oxidoreductase</keyword>
<feature type="domain" description="FAD-binding FR-type" evidence="3">
    <location>
        <begin position="1"/>
        <end position="96"/>
    </location>
</feature>
<dbReference type="InterPro" id="IPR017927">
    <property type="entry name" value="FAD-bd_FR_type"/>
</dbReference>
<keyword evidence="1" id="KW-0285">Flavoprotein</keyword>
<dbReference type="Gene3D" id="2.40.30.10">
    <property type="entry name" value="Translation factors"/>
    <property type="match status" value="1"/>
</dbReference>
<dbReference type="InterPro" id="IPR017938">
    <property type="entry name" value="Riboflavin_synthase-like_b-brl"/>
</dbReference>
<evidence type="ECO:0000259" key="3">
    <source>
        <dbReference type="PROSITE" id="PS51384"/>
    </source>
</evidence>
<dbReference type="Pfam" id="PF10418">
    <property type="entry name" value="DHODB_Fe-S_bind"/>
    <property type="match status" value="1"/>
</dbReference>
<dbReference type="GO" id="GO:0004324">
    <property type="term" value="F:ferredoxin-NADP+ reductase activity"/>
    <property type="evidence" value="ECO:0007669"/>
    <property type="project" value="UniProtKB-EC"/>
</dbReference>
<comment type="cofactor">
    <cofactor evidence="2">
        <name>[2Fe-2S] cluster</name>
        <dbReference type="ChEBI" id="CHEBI:190135"/>
    </cofactor>
    <text evidence="2">Binds 1 [2Fe-2S] cluster per subunit.</text>
</comment>
<dbReference type="InterPro" id="IPR012165">
    <property type="entry name" value="Cyt_c3_hydrogenase_gsu"/>
</dbReference>
<dbReference type="GO" id="GO:0006221">
    <property type="term" value="P:pyrimidine nucleotide biosynthetic process"/>
    <property type="evidence" value="ECO:0007669"/>
    <property type="project" value="InterPro"/>
</dbReference>
<comment type="caution">
    <text evidence="4">The sequence shown here is derived from an EMBL/GenBank/DDBJ whole genome shotgun (WGS) entry which is preliminary data.</text>
</comment>
<proteinExistence type="predicted"/>
<keyword evidence="1" id="KW-0274">FAD</keyword>
<dbReference type="PIRSF" id="PIRSF006816">
    <property type="entry name" value="Cyc3_hyd_g"/>
    <property type="match status" value="1"/>
</dbReference>
<dbReference type="PROSITE" id="PS51384">
    <property type="entry name" value="FAD_FR"/>
    <property type="match status" value="1"/>
</dbReference>
<keyword evidence="2" id="KW-0479">Metal-binding</keyword>
<dbReference type="Gene3D" id="3.40.50.80">
    <property type="entry name" value="Nucleotide-binding domain of ferredoxin-NADP reductase (FNR) module"/>
    <property type="match status" value="1"/>
</dbReference>
<dbReference type="InterPro" id="IPR019480">
    <property type="entry name" value="Dihydroorotate_DH_Fe-S-bd"/>
</dbReference>
<accession>A0A2M7SDJ3</accession>
<dbReference type="InterPro" id="IPR001433">
    <property type="entry name" value="OxRdtase_FAD/NAD-bd"/>
</dbReference>
<dbReference type="PANTHER" id="PTHR43513:SF3">
    <property type="entry name" value="DIHYDROOROTATE DEHYDROGENASE B (NAD(+)), ELECTRON TRANSFER SUBUNIT-RELATED"/>
    <property type="match status" value="1"/>
</dbReference>
<evidence type="ECO:0000313" key="5">
    <source>
        <dbReference type="Proteomes" id="UP000229307"/>
    </source>
</evidence>
<evidence type="ECO:0000256" key="2">
    <source>
        <dbReference type="PIRSR" id="PIRSR006816-2"/>
    </source>
</evidence>
<dbReference type="EMBL" id="PFMR01000102">
    <property type="protein sequence ID" value="PIZ17607.1"/>
    <property type="molecule type" value="Genomic_DNA"/>
</dbReference>
<dbReference type="GO" id="GO:0051537">
    <property type="term" value="F:2 iron, 2 sulfur cluster binding"/>
    <property type="evidence" value="ECO:0007669"/>
    <property type="project" value="UniProtKB-KW"/>
</dbReference>
<dbReference type="InterPro" id="IPR039261">
    <property type="entry name" value="FNR_nucleotide-bd"/>
</dbReference>
<feature type="binding site" evidence="2">
    <location>
        <position position="238"/>
    </location>
    <ligand>
        <name>[2Fe-2S] cluster</name>
        <dbReference type="ChEBI" id="CHEBI:190135"/>
    </ligand>
</feature>
<keyword evidence="2" id="KW-0001">2Fe-2S</keyword>
<protein>
    <submittedName>
        <fullName evidence="4">Ferredoxin-NADP reductase</fullName>
        <ecNumber evidence="4">1.18.1.2</ecNumber>
    </submittedName>
</protein>
<dbReference type="NCBIfam" id="NF004862">
    <property type="entry name" value="PRK06222.1"/>
    <property type="match status" value="1"/>
</dbReference>
<dbReference type="PANTHER" id="PTHR43513">
    <property type="entry name" value="DIHYDROOROTATE DEHYDROGENASE B (NAD(+)), ELECTRON TRANSFER SUBUNIT"/>
    <property type="match status" value="1"/>
</dbReference>
<dbReference type="SUPFAM" id="SSF63380">
    <property type="entry name" value="Riboflavin synthase domain-like"/>
    <property type="match status" value="1"/>
</dbReference>
<feature type="binding site" evidence="2">
    <location>
        <position position="223"/>
    </location>
    <ligand>
        <name>[2Fe-2S] cluster</name>
        <dbReference type="ChEBI" id="CHEBI:190135"/>
    </ligand>
</feature>
<dbReference type="AlphaFoldDB" id="A0A2M7SDJ3"/>
<dbReference type="SUPFAM" id="SSF52343">
    <property type="entry name" value="Ferredoxin reductase-like, C-terminal NADP-linked domain"/>
    <property type="match status" value="1"/>
</dbReference>
<dbReference type="GO" id="GO:0050660">
    <property type="term" value="F:flavin adenine dinucleotide binding"/>
    <property type="evidence" value="ECO:0007669"/>
    <property type="project" value="InterPro"/>
</dbReference>
<organism evidence="4 5">
    <name type="scientific">Candidatus Desantisbacteria bacterium CG_4_10_14_0_8_um_filter_48_22</name>
    <dbReference type="NCBI Taxonomy" id="1974543"/>
    <lineage>
        <taxon>Bacteria</taxon>
        <taxon>Candidatus Desantisiibacteriota</taxon>
    </lineage>
</organism>
<sequence>MAYKILEKEELAPGIKQYDIHAPRVAEKFKPGQFLVIRLHEKGERIPLTIAMADARAGSVRIVFQEMGKTTFELGAMNKGDSIMDVLGPLGVPTEIKKYGLVAGVAGGVGAAPLLPILKALKETGNRVITILGSRTKDLLIFRRELEKVSSELIITTDDGTAGEKGFVTFPLKRIIEGKNKPDAVWAIGPLIMMKNICNVTRNDGVRTFVSLNPIMLDGTGMCGCCRVTVGGHVKFSCVDGPEFDGLMVDFDEIIVRNRRFLEQERISYEKYKNSL</sequence>
<evidence type="ECO:0000256" key="1">
    <source>
        <dbReference type="PIRSR" id="PIRSR006816-1"/>
    </source>
</evidence>
<dbReference type="InterPro" id="IPR050353">
    <property type="entry name" value="PyrK_electron_transfer"/>
</dbReference>
<reference evidence="5" key="1">
    <citation type="submission" date="2017-09" db="EMBL/GenBank/DDBJ databases">
        <title>Depth-based differentiation of microbial function through sediment-hosted aquifers and enrichment of novel symbionts in the deep terrestrial subsurface.</title>
        <authorList>
            <person name="Probst A.J."/>
            <person name="Ladd B."/>
            <person name="Jarett J.K."/>
            <person name="Geller-Mcgrath D.E."/>
            <person name="Sieber C.M.K."/>
            <person name="Emerson J.B."/>
            <person name="Anantharaman K."/>
            <person name="Thomas B.C."/>
            <person name="Malmstrom R."/>
            <person name="Stieglmeier M."/>
            <person name="Klingl A."/>
            <person name="Woyke T."/>
            <person name="Ryan C.M."/>
            <person name="Banfield J.F."/>
        </authorList>
    </citation>
    <scope>NUCLEOTIDE SEQUENCE [LARGE SCALE GENOMIC DNA]</scope>
</reference>
<feature type="binding site" evidence="2">
    <location>
        <position position="226"/>
    </location>
    <ligand>
        <name>[2Fe-2S] cluster</name>
        <dbReference type="ChEBI" id="CHEBI:190135"/>
    </ligand>
</feature>
<gene>
    <name evidence="4" type="ORF">COY52_03800</name>
</gene>
<keyword evidence="2" id="KW-0408">Iron</keyword>
<dbReference type="EC" id="1.18.1.2" evidence="4"/>
<evidence type="ECO:0000313" key="4">
    <source>
        <dbReference type="EMBL" id="PIZ17607.1"/>
    </source>
</evidence>
<dbReference type="CDD" id="cd06219">
    <property type="entry name" value="DHOD_e_trans_like1"/>
    <property type="match status" value="1"/>
</dbReference>
<feature type="binding site" evidence="1">
    <location>
        <begin position="63"/>
        <end position="65"/>
    </location>
    <ligand>
        <name>FAD</name>
        <dbReference type="ChEBI" id="CHEBI:57692"/>
    </ligand>
</feature>
<dbReference type="Pfam" id="PF00175">
    <property type="entry name" value="NAD_binding_1"/>
    <property type="match status" value="1"/>
</dbReference>